<protein>
    <recommendedName>
        <fullName evidence="3">F-box domain-containing protein</fullName>
    </recommendedName>
</protein>
<proteinExistence type="predicted"/>
<dbReference type="AlphaFoldDB" id="M5GE11"/>
<dbReference type="HOGENOM" id="CLU_707923_0_0_1"/>
<reference evidence="1 2" key="1">
    <citation type="journal article" date="2012" name="Science">
        <title>The Paleozoic origin of enzymatic lignin decomposition reconstructed from 31 fungal genomes.</title>
        <authorList>
            <person name="Floudas D."/>
            <person name="Binder M."/>
            <person name="Riley R."/>
            <person name="Barry K."/>
            <person name="Blanchette R.A."/>
            <person name="Henrissat B."/>
            <person name="Martinez A.T."/>
            <person name="Otillar R."/>
            <person name="Spatafora J.W."/>
            <person name="Yadav J.S."/>
            <person name="Aerts A."/>
            <person name="Benoit I."/>
            <person name="Boyd A."/>
            <person name="Carlson A."/>
            <person name="Copeland A."/>
            <person name="Coutinho P.M."/>
            <person name="de Vries R.P."/>
            <person name="Ferreira P."/>
            <person name="Findley K."/>
            <person name="Foster B."/>
            <person name="Gaskell J."/>
            <person name="Glotzer D."/>
            <person name="Gorecki P."/>
            <person name="Heitman J."/>
            <person name="Hesse C."/>
            <person name="Hori C."/>
            <person name="Igarashi K."/>
            <person name="Jurgens J.A."/>
            <person name="Kallen N."/>
            <person name="Kersten P."/>
            <person name="Kohler A."/>
            <person name="Kuees U."/>
            <person name="Kumar T.K.A."/>
            <person name="Kuo A."/>
            <person name="LaButti K."/>
            <person name="Larrondo L.F."/>
            <person name="Lindquist E."/>
            <person name="Ling A."/>
            <person name="Lombard V."/>
            <person name="Lucas S."/>
            <person name="Lundell T."/>
            <person name="Martin R."/>
            <person name="McLaughlin D.J."/>
            <person name="Morgenstern I."/>
            <person name="Morin E."/>
            <person name="Murat C."/>
            <person name="Nagy L.G."/>
            <person name="Nolan M."/>
            <person name="Ohm R.A."/>
            <person name="Patyshakuliyeva A."/>
            <person name="Rokas A."/>
            <person name="Ruiz-Duenas F.J."/>
            <person name="Sabat G."/>
            <person name="Salamov A."/>
            <person name="Samejima M."/>
            <person name="Schmutz J."/>
            <person name="Slot J.C."/>
            <person name="St John F."/>
            <person name="Stenlid J."/>
            <person name="Sun H."/>
            <person name="Sun S."/>
            <person name="Syed K."/>
            <person name="Tsang A."/>
            <person name="Wiebenga A."/>
            <person name="Young D."/>
            <person name="Pisabarro A."/>
            <person name="Eastwood D.C."/>
            <person name="Martin F."/>
            <person name="Cullen D."/>
            <person name="Grigoriev I.V."/>
            <person name="Hibbett D.S."/>
        </authorList>
    </citation>
    <scope>NUCLEOTIDE SEQUENCE [LARGE SCALE GENOMIC DNA]</scope>
    <source>
        <strain evidence="1 2">DJM-731 SS1</strain>
    </source>
</reference>
<sequence>MSTRTAINNLPSELLGLIFQFAHTQAVEDLQDAWLANAKNMAVQFAASTRRTSTKQPNDTASRNLALLVHALYSVCTLWKDISTSMSALWAVISLAPRFNLPCTPQRFLELSAGNRITLVMEVNAVNTKHGSLMLRTMDQCDALQRVFCLYLRIATRESYLDFIEHRFSSLEHLHLCAPYFPWAPELEDWAWLGAHSLTLISFDMWSGGGWTIYQYPIPFPRLEQVDVHSVGDYSLRALEAIALVSQEMFFSGLLSTNPTNPVANLRQLCLEGYVDYNVLNGILESSPKLESITILSGALREDIFDGLIRRLHQPSRVLHAPSVRSFRIVGGTLLRTNLQVFVNLCGSISLPNVNTLTLERVRFIQLEDEDYSLPLHVPLCLQVHMIDCL</sequence>
<organism evidence="1 2">
    <name type="scientific">Dacryopinax primogenitus (strain DJM 731)</name>
    <name type="common">Brown rot fungus</name>
    <dbReference type="NCBI Taxonomy" id="1858805"/>
    <lineage>
        <taxon>Eukaryota</taxon>
        <taxon>Fungi</taxon>
        <taxon>Dikarya</taxon>
        <taxon>Basidiomycota</taxon>
        <taxon>Agaricomycotina</taxon>
        <taxon>Dacrymycetes</taxon>
        <taxon>Dacrymycetales</taxon>
        <taxon>Dacrymycetaceae</taxon>
        <taxon>Dacryopinax</taxon>
    </lineage>
</organism>
<dbReference type="GeneID" id="63683422"/>
<dbReference type="EMBL" id="JH795861">
    <property type="protein sequence ID" value="EJU02878.1"/>
    <property type="molecule type" value="Genomic_DNA"/>
</dbReference>
<dbReference type="Proteomes" id="UP000030653">
    <property type="component" value="Unassembled WGS sequence"/>
</dbReference>
<accession>M5GE11</accession>
<evidence type="ECO:0000313" key="1">
    <source>
        <dbReference type="EMBL" id="EJU02878.1"/>
    </source>
</evidence>
<gene>
    <name evidence="1" type="ORF">DACRYDRAFT_106961</name>
</gene>
<dbReference type="RefSeq" id="XP_040629772.1">
    <property type="nucleotide sequence ID" value="XM_040768360.1"/>
</dbReference>
<evidence type="ECO:0008006" key="3">
    <source>
        <dbReference type="Google" id="ProtNLM"/>
    </source>
</evidence>
<dbReference type="OrthoDB" id="3365698at2759"/>
<keyword evidence="2" id="KW-1185">Reference proteome</keyword>
<name>M5GE11_DACPD</name>
<evidence type="ECO:0000313" key="2">
    <source>
        <dbReference type="Proteomes" id="UP000030653"/>
    </source>
</evidence>